<keyword evidence="3" id="KW-1185">Reference proteome</keyword>
<comment type="caution">
    <text evidence="2">The sequence shown here is derived from an EMBL/GenBank/DDBJ whole genome shotgun (WGS) entry which is preliminary data.</text>
</comment>
<organism evidence="2 3">
    <name type="scientific">Aspergillus lucknowensis</name>
    <dbReference type="NCBI Taxonomy" id="176173"/>
    <lineage>
        <taxon>Eukaryota</taxon>
        <taxon>Fungi</taxon>
        <taxon>Dikarya</taxon>
        <taxon>Ascomycota</taxon>
        <taxon>Pezizomycotina</taxon>
        <taxon>Eurotiomycetes</taxon>
        <taxon>Eurotiomycetidae</taxon>
        <taxon>Eurotiales</taxon>
        <taxon>Aspergillaceae</taxon>
        <taxon>Aspergillus</taxon>
        <taxon>Aspergillus subgen. Nidulantes</taxon>
    </lineage>
</organism>
<gene>
    <name evidence="2" type="ORF">BJX67DRAFT_41402</name>
</gene>
<sequence length="177" mass="20564">MRCDAAFLIVRLKRVSARGGMKDEDGDDDLRIFLNATDSHFMSFSQSISTSASNLLLLLLLLLPPPPPSSPPDIFYRTNHHFCYHHTEYSKSTPNIQYPFTSPKPFDNEPLPQDNHSPPTHRFRHLSTNPRRDPHAYARERREHAHTVSETIARTCSCGRVEDSEYDYAREWYPREH</sequence>
<evidence type="ECO:0000256" key="1">
    <source>
        <dbReference type="SAM" id="MobiDB-lite"/>
    </source>
</evidence>
<protein>
    <submittedName>
        <fullName evidence="2">Uncharacterized protein</fullName>
    </submittedName>
</protein>
<dbReference type="Proteomes" id="UP001610432">
    <property type="component" value="Unassembled WGS sequence"/>
</dbReference>
<dbReference type="EMBL" id="JBFXLQ010000013">
    <property type="protein sequence ID" value="KAL2868482.1"/>
    <property type="molecule type" value="Genomic_DNA"/>
</dbReference>
<dbReference type="GeneID" id="98150047"/>
<name>A0ABR4LYR8_9EURO</name>
<accession>A0ABR4LYR8</accession>
<evidence type="ECO:0000313" key="3">
    <source>
        <dbReference type="Proteomes" id="UP001610432"/>
    </source>
</evidence>
<proteinExistence type="predicted"/>
<evidence type="ECO:0000313" key="2">
    <source>
        <dbReference type="EMBL" id="KAL2868482.1"/>
    </source>
</evidence>
<reference evidence="2 3" key="1">
    <citation type="submission" date="2024-07" db="EMBL/GenBank/DDBJ databases">
        <title>Section-level genome sequencing and comparative genomics of Aspergillus sections Usti and Cavernicolus.</title>
        <authorList>
            <consortium name="Lawrence Berkeley National Laboratory"/>
            <person name="Nybo J.L."/>
            <person name="Vesth T.C."/>
            <person name="Theobald S."/>
            <person name="Frisvad J.C."/>
            <person name="Larsen T.O."/>
            <person name="Kjaerboelling I."/>
            <person name="Rothschild-Mancinelli K."/>
            <person name="Lyhne E.K."/>
            <person name="Kogle M.E."/>
            <person name="Barry K."/>
            <person name="Clum A."/>
            <person name="Na H."/>
            <person name="Ledsgaard L."/>
            <person name="Lin J."/>
            <person name="Lipzen A."/>
            <person name="Kuo A."/>
            <person name="Riley R."/>
            <person name="Mondo S."/>
            <person name="Labutti K."/>
            <person name="Haridas S."/>
            <person name="Pangalinan J."/>
            <person name="Salamov A.A."/>
            <person name="Simmons B.A."/>
            <person name="Magnuson J.K."/>
            <person name="Chen J."/>
            <person name="Drula E."/>
            <person name="Henrissat B."/>
            <person name="Wiebenga A."/>
            <person name="Lubbers R.J."/>
            <person name="Gomes A.C."/>
            <person name="Macurrencykelacurrency M.R."/>
            <person name="Stajich J."/>
            <person name="Grigoriev I.V."/>
            <person name="Mortensen U.H."/>
            <person name="De Vries R.P."/>
            <person name="Baker S.E."/>
            <person name="Andersen M.R."/>
        </authorList>
    </citation>
    <scope>NUCLEOTIDE SEQUENCE [LARGE SCALE GENOMIC DNA]</scope>
    <source>
        <strain evidence="2 3">CBS 449.75</strain>
    </source>
</reference>
<dbReference type="RefSeq" id="XP_070887461.1">
    <property type="nucleotide sequence ID" value="XM_071034975.1"/>
</dbReference>
<feature type="region of interest" description="Disordered" evidence="1">
    <location>
        <begin position="106"/>
        <end position="132"/>
    </location>
</feature>